<evidence type="ECO:0000313" key="10">
    <source>
        <dbReference type="Proteomes" id="UP001519921"/>
    </source>
</evidence>
<dbReference type="PROSITE" id="PS51898">
    <property type="entry name" value="TYR_RECOMBINASE"/>
    <property type="match status" value="1"/>
</dbReference>
<comment type="caution">
    <text evidence="9">The sequence shown here is derived from an EMBL/GenBank/DDBJ whole genome shotgun (WGS) entry which is preliminary data.</text>
</comment>
<dbReference type="PANTHER" id="PTHR30349">
    <property type="entry name" value="PHAGE INTEGRASE-RELATED"/>
    <property type="match status" value="1"/>
</dbReference>
<comment type="function">
    <text evidence="1">Site-specific tyrosine recombinase, which acts by catalyzing the cutting and rejoining of the recombining DNA molecules.</text>
</comment>
<keyword evidence="10" id="KW-1185">Reference proteome</keyword>
<dbReference type="InterPro" id="IPR011010">
    <property type="entry name" value="DNA_brk_join_enz"/>
</dbReference>
<feature type="domain" description="Tyr recombinase" evidence="7">
    <location>
        <begin position="139"/>
        <end position="324"/>
    </location>
</feature>
<dbReference type="Gene3D" id="1.10.150.130">
    <property type="match status" value="1"/>
</dbReference>
<protein>
    <submittedName>
        <fullName evidence="9">Tyrosine-type recombinase/integrase</fullName>
    </submittedName>
</protein>
<feature type="domain" description="Core-binding (CB)" evidence="8">
    <location>
        <begin position="8"/>
        <end position="119"/>
    </location>
</feature>
<dbReference type="PANTHER" id="PTHR30349:SF64">
    <property type="entry name" value="PROPHAGE INTEGRASE INTD-RELATED"/>
    <property type="match status" value="1"/>
</dbReference>
<evidence type="ECO:0000313" key="9">
    <source>
        <dbReference type="EMBL" id="MBW6410959.1"/>
    </source>
</evidence>
<comment type="similarity">
    <text evidence="2">Belongs to the 'phage' integrase family.</text>
</comment>
<dbReference type="InterPro" id="IPR004107">
    <property type="entry name" value="Integrase_SAM-like_N"/>
</dbReference>
<accession>A0ABS7AQX6</accession>
<sequence>MPKITKKQDVKDIIVIYIEYCKYKNLSSKTIKSYYQTLTLFAQYMEEEKQITDISKLNKKIVEEYIQFTKDRGKYSFSATEEGAKKANIDKRTDIGKEISNSTLNNYLRNIKAFASFLQDNNLQDNDIHKCKFIKTKRKSKEQLTDEEYKKLIRCIDCTKFHEFRDYIIINLIFDTGMRLSETLHLTINDIDIVRRTILIPAEINKGKKDRVVFYSNNMSKMLQRWLKYKDSIQETELLFPTQRTNSYLANNNFERNFRVYLKRAKINKLITPHSLRNNFARRFLLASKGDIYTLSRLLGHSSVTVTEKAYLDLQDEDLRKCYQRYSPLENLRK</sequence>
<proteinExistence type="inferred from homology"/>
<keyword evidence="5" id="KW-0233">DNA recombination</keyword>
<dbReference type="InterPro" id="IPR050090">
    <property type="entry name" value="Tyrosine_recombinase_XerCD"/>
</dbReference>
<dbReference type="InterPro" id="IPR010998">
    <property type="entry name" value="Integrase_recombinase_N"/>
</dbReference>
<evidence type="ECO:0000256" key="3">
    <source>
        <dbReference type="ARBA" id="ARBA00022908"/>
    </source>
</evidence>
<dbReference type="RefSeq" id="WP_219780425.1">
    <property type="nucleotide sequence ID" value="NZ_JAHXPT010000010.1"/>
</dbReference>
<dbReference type="InterPro" id="IPR013762">
    <property type="entry name" value="Integrase-like_cat_sf"/>
</dbReference>
<evidence type="ECO:0000256" key="6">
    <source>
        <dbReference type="PROSITE-ProRule" id="PRU01248"/>
    </source>
</evidence>
<name>A0ABS7AQX6_9CLOT</name>
<dbReference type="PROSITE" id="PS51900">
    <property type="entry name" value="CB"/>
    <property type="match status" value="1"/>
</dbReference>
<dbReference type="Pfam" id="PF00589">
    <property type="entry name" value="Phage_integrase"/>
    <property type="match status" value="1"/>
</dbReference>
<gene>
    <name evidence="9" type="ORF">KYD98_12715</name>
</gene>
<dbReference type="Proteomes" id="UP001519921">
    <property type="component" value="Unassembled WGS sequence"/>
</dbReference>
<evidence type="ECO:0000256" key="5">
    <source>
        <dbReference type="ARBA" id="ARBA00023172"/>
    </source>
</evidence>
<dbReference type="InterPro" id="IPR002104">
    <property type="entry name" value="Integrase_catalytic"/>
</dbReference>
<organism evidence="9 10">
    <name type="scientific">Clostridium weizhouense</name>
    <dbReference type="NCBI Taxonomy" id="2859781"/>
    <lineage>
        <taxon>Bacteria</taxon>
        <taxon>Bacillati</taxon>
        <taxon>Bacillota</taxon>
        <taxon>Clostridia</taxon>
        <taxon>Eubacteriales</taxon>
        <taxon>Clostridiaceae</taxon>
        <taxon>Clostridium</taxon>
    </lineage>
</organism>
<dbReference type="Pfam" id="PF02899">
    <property type="entry name" value="Phage_int_SAM_1"/>
    <property type="match status" value="1"/>
</dbReference>
<reference evidence="9 10" key="1">
    <citation type="submission" date="2021-07" db="EMBL/GenBank/DDBJ databases">
        <title>Clostridium weizhouense sp. nov., an anaerobic bacterium isolated from activated sludge of Petroleum wastewater.</title>
        <authorList>
            <person name="Li Q."/>
        </authorList>
    </citation>
    <scope>NUCLEOTIDE SEQUENCE [LARGE SCALE GENOMIC DNA]</scope>
    <source>
        <strain evidence="9 10">YB-6</strain>
    </source>
</reference>
<dbReference type="Gene3D" id="1.10.443.10">
    <property type="entry name" value="Intergrase catalytic core"/>
    <property type="match status" value="1"/>
</dbReference>
<evidence type="ECO:0000259" key="7">
    <source>
        <dbReference type="PROSITE" id="PS51898"/>
    </source>
</evidence>
<dbReference type="InterPro" id="IPR044068">
    <property type="entry name" value="CB"/>
</dbReference>
<dbReference type="CDD" id="cd00397">
    <property type="entry name" value="DNA_BRE_C"/>
    <property type="match status" value="1"/>
</dbReference>
<evidence type="ECO:0000256" key="4">
    <source>
        <dbReference type="ARBA" id="ARBA00023125"/>
    </source>
</evidence>
<dbReference type="EMBL" id="JAHXPT010000010">
    <property type="protein sequence ID" value="MBW6410959.1"/>
    <property type="molecule type" value="Genomic_DNA"/>
</dbReference>
<evidence type="ECO:0000259" key="8">
    <source>
        <dbReference type="PROSITE" id="PS51900"/>
    </source>
</evidence>
<evidence type="ECO:0000256" key="1">
    <source>
        <dbReference type="ARBA" id="ARBA00003283"/>
    </source>
</evidence>
<keyword evidence="3" id="KW-0229">DNA integration</keyword>
<dbReference type="SUPFAM" id="SSF56349">
    <property type="entry name" value="DNA breaking-rejoining enzymes"/>
    <property type="match status" value="1"/>
</dbReference>
<keyword evidence="4 6" id="KW-0238">DNA-binding</keyword>
<evidence type="ECO:0000256" key="2">
    <source>
        <dbReference type="ARBA" id="ARBA00008857"/>
    </source>
</evidence>